<keyword evidence="1" id="KW-1133">Transmembrane helix</keyword>
<keyword evidence="1" id="KW-0472">Membrane</keyword>
<dbReference type="PROSITE" id="PS51257">
    <property type="entry name" value="PROKAR_LIPOPROTEIN"/>
    <property type="match status" value="1"/>
</dbReference>
<evidence type="ECO:0000256" key="1">
    <source>
        <dbReference type="SAM" id="Phobius"/>
    </source>
</evidence>
<reference evidence="3" key="1">
    <citation type="submission" date="2016-01" db="EMBL/GenBank/DDBJ databases">
        <authorList>
            <person name="Mitreva M."/>
            <person name="Pepin K.H."/>
            <person name="Mihindukulasuriya K.A."/>
            <person name="Fulton R."/>
            <person name="Fronick C."/>
            <person name="O'Laughlin M."/>
            <person name="Miner T."/>
            <person name="Herter B."/>
            <person name="Rosa B.A."/>
            <person name="Cordes M."/>
            <person name="Tomlinson C."/>
            <person name="Wollam A."/>
            <person name="Palsikar V.B."/>
            <person name="Mardis E.R."/>
            <person name="Wilson R.K."/>
        </authorList>
    </citation>
    <scope>NUCLEOTIDE SEQUENCE [LARGE SCALE GENOMIC DNA]</scope>
    <source>
        <strain evidence="3">DNF00729</strain>
    </source>
</reference>
<evidence type="ECO:0008006" key="4">
    <source>
        <dbReference type="Google" id="ProtNLM"/>
    </source>
</evidence>
<dbReference type="STRING" id="755172.HMPREF1863_01348"/>
<feature type="transmembrane region" description="Helical" evidence="1">
    <location>
        <begin position="12"/>
        <end position="34"/>
    </location>
</feature>
<gene>
    <name evidence="2" type="ORF">HMPREF1863_01348</name>
</gene>
<accession>A0A134ADI8</accession>
<name>A0A134ADI8_9FIRM</name>
<protein>
    <recommendedName>
        <fullName evidence="4">Lipoprotein</fullName>
    </recommendedName>
</protein>
<proteinExistence type="predicted"/>
<dbReference type="PATRIC" id="fig|755172.3.peg.1308"/>
<sequence length="94" mass="10340">MDEKNKEIGNQMATVCFVIGIGCGYIALTIIAVLKGIESAQLDLLFLCGLLGSKSYRFKVNFNRRSVFKNVGYGIVIVAFFILLIANLQSFVIS</sequence>
<dbReference type="Proteomes" id="UP000070442">
    <property type="component" value="Unassembled WGS sequence"/>
</dbReference>
<comment type="caution">
    <text evidence="2">The sequence shown here is derived from an EMBL/GenBank/DDBJ whole genome shotgun (WGS) entry which is preliminary data.</text>
</comment>
<dbReference type="EMBL" id="LSDG01000040">
    <property type="protein sequence ID" value="KXB65620.1"/>
    <property type="molecule type" value="Genomic_DNA"/>
</dbReference>
<keyword evidence="1" id="KW-0812">Transmembrane</keyword>
<keyword evidence="3" id="KW-1185">Reference proteome</keyword>
<feature type="transmembrane region" description="Helical" evidence="1">
    <location>
        <begin position="40"/>
        <end position="58"/>
    </location>
</feature>
<evidence type="ECO:0000313" key="2">
    <source>
        <dbReference type="EMBL" id="KXB65620.1"/>
    </source>
</evidence>
<organism evidence="2 3">
    <name type="scientific">Aedoeadaptatus coxii</name>
    <dbReference type="NCBI Taxonomy" id="755172"/>
    <lineage>
        <taxon>Bacteria</taxon>
        <taxon>Bacillati</taxon>
        <taxon>Bacillota</taxon>
        <taxon>Tissierellia</taxon>
        <taxon>Tissierellales</taxon>
        <taxon>Peptoniphilaceae</taxon>
        <taxon>Aedoeadaptatus</taxon>
    </lineage>
</organism>
<feature type="transmembrane region" description="Helical" evidence="1">
    <location>
        <begin position="70"/>
        <end position="93"/>
    </location>
</feature>
<evidence type="ECO:0000313" key="3">
    <source>
        <dbReference type="Proteomes" id="UP000070442"/>
    </source>
</evidence>
<dbReference type="RefSeq" id="WP_068368689.1">
    <property type="nucleotide sequence ID" value="NZ_KQ960181.1"/>
</dbReference>
<dbReference type="AlphaFoldDB" id="A0A134ADI8"/>